<dbReference type="SUPFAM" id="SSF46689">
    <property type="entry name" value="Homeodomain-like"/>
    <property type="match status" value="1"/>
</dbReference>
<gene>
    <name evidence="4" type="ORF">EVJ47_08385</name>
</gene>
<dbReference type="Proteomes" id="UP000320813">
    <property type="component" value="Unassembled WGS sequence"/>
</dbReference>
<name>A0A519B9Q9_9DELT</name>
<accession>A0A519B9Q9</accession>
<dbReference type="GO" id="GO:0003677">
    <property type="term" value="F:DNA binding"/>
    <property type="evidence" value="ECO:0007669"/>
    <property type="project" value="UniProtKB-UniRule"/>
</dbReference>
<evidence type="ECO:0000256" key="1">
    <source>
        <dbReference type="ARBA" id="ARBA00023125"/>
    </source>
</evidence>
<sequence length="201" mass="23557">MAENVDKYELILLSSRKLIEEIGFSALTMDKVAQKAGIAKGTVYLYFKDKNELLEKVLEQGFERMFERIKSKVNTQKGHVEKLRVLIAENINHIYENRYFFKTVFLDEVNVVFLKKKSQESFNLRRKRYTDFIGEIIKSGIESGEFRHDLNSTKVGYMLVSLIKTNAIYNFLDNKPEFTEEMIKSDSEEIFNLLIYGISKH</sequence>
<dbReference type="PROSITE" id="PS01081">
    <property type="entry name" value="HTH_TETR_1"/>
    <property type="match status" value="1"/>
</dbReference>
<comment type="caution">
    <text evidence="4">The sequence shown here is derived from an EMBL/GenBank/DDBJ whole genome shotgun (WGS) entry which is preliminary data.</text>
</comment>
<dbReference type="InterPro" id="IPR001647">
    <property type="entry name" value="HTH_TetR"/>
</dbReference>
<dbReference type="EMBL" id="SGBD01000005">
    <property type="protein sequence ID" value="RZD13938.1"/>
    <property type="molecule type" value="Genomic_DNA"/>
</dbReference>
<dbReference type="PANTHER" id="PTHR43479">
    <property type="entry name" value="ACREF/ENVCD OPERON REPRESSOR-RELATED"/>
    <property type="match status" value="1"/>
</dbReference>
<dbReference type="PANTHER" id="PTHR43479:SF11">
    <property type="entry name" value="ACREF_ENVCD OPERON REPRESSOR-RELATED"/>
    <property type="match status" value="1"/>
</dbReference>
<dbReference type="Gene3D" id="1.10.10.60">
    <property type="entry name" value="Homeodomain-like"/>
    <property type="match status" value="1"/>
</dbReference>
<dbReference type="SUPFAM" id="SSF48498">
    <property type="entry name" value="Tetracyclin repressor-like, C-terminal domain"/>
    <property type="match status" value="1"/>
</dbReference>
<proteinExistence type="predicted"/>
<dbReference type="Pfam" id="PF00440">
    <property type="entry name" value="TetR_N"/>
    <property type="match status" value="1"/>
</dbReference>
<dbReference type="InterPro" id="IPR036271">
    <property type="entry name" value="Tet_transcr_reg_TetR-rel_C_sf"/>
</dbReference>
<reference evidence="4 5" key="1">
    <citation type="submission" date="2019-01" db="EMBL/GenBank/DDBJ databases">
        <title>Insights into ecological role of a new deltaproteobacterial order Candidatus Sinidesulfobacterales (Sva0485) by metagenomics and metatranscriptomics.</title>
        <authorList>
            <person name="Tan S."/>
            <person name="Liu J."/>
            <person name="Fang Y."/>
            <person name="Hedlund B.P."/>
            <person name="Lian Z.H."/>
            <person name="Huang L.Y."/>
            <person name="Li J.T."/>
            <person name="Huang L.N."/>
            <person name="Li W.J."/>
            <person name="Jiang H.C."/>
            <person name="Dong H.L."/>
            <person name="Shu W.S."/>
        </authorList>
    </citation>
    <scope>NUCLEOTIDE SEQUENCE [LARGE SCALE GENOMIC DNA]</scope>
    <source>
        <strain evidence="4">AP3</strain>
    </source>
</reference>
<protein>
    <submittedName>
        <fullName evidence="4">TetR/AcrR family transcriptional regulator</fullName>
    </submittedName>
</protein>
<dbReference type="InterPro" id="IPR023772">
    <property type="entry name" value="DNA-bd_HTH_TetR-type_CS"/>
</dbReference>
<evidence type="ECO:0000313" key="5">
    <source>
        <dbReference type="Proteomes" id="UP000320813"/>
    </source>
</evidence>
<feature type="domain" description="HTH tetR-type" evidence="3">
    <location>
        <begin position="5"/>
        <end position="65"/>
    </location>
</feature>
<evidence type="ECO:0000256" key="2">
    <source>
        <dbReference type="PROSITE-ProRule" id="PRU00335"/>
    </source>
</evidence>
<organism evidence="4 5">
    <name type="scientific">Candidatus Acidulodesulfobacterium ferriphilum</name>
    <dbReference type="NCBI Taxonomy" id="2597223"/>
    <lineage>
        <taxon>Bacteria</taxon>
        <taxon>Deltaproteobacteria</taxon>
        <taxon>Candidatus Acidulodesulfobacterales</taxon>
        <taxon>Candidatus Acidulodesulfobacterium</taxon>
    </lineage>
</organism>
<dbReference type="PRINTS" id="PR00455">
    <property type="entry name" value="HTHTETR"/>
</dbReference>
<dbReference type="InterPro" id="IPR041490">
    <property type="entry name" value="KstR2_TetR_C"/>
</dbReference>
<feature type="DNA-binding region" description="H-T-H motif" evidence="2">
    <location>
        <begin position="28"/>
        <end position="47"/>
    </location>
</feature>
<evidence type="ECO:0000313" key="4">
    <source>
        <dbReference type="EMBL" id="RZD13938.1"/>
    </source>
</evidence>
<keyword evidence="1 2" id="KW-0238">DNA-binding</keyword>
<evidence type="ECO:0000259" key="3">
    <source>
        <dbReference type="PROSITE" id="PS50977"/>
    </source>
</evidence>
<dbReference type="InterPro" id="IPR050624">
    <property type="entry name" value="HTH-type_Tx_Regulator"/>
</dbReference>
<dbReference type="Pfam" id="PF17932">
    <property type="entry name" value="TetR_C_24"/>
    <property type="match status" value="1"/>
</dbReference>
<dbReference type="PROSITE" id="PS50977">
    <property type="entry name" value="HTH_TETR_2"/>
    <property type="match status" value="1"/>
</dbReference>
<dbReference type="InterPro" id="IPR009057">
    <property type="entry name" value="Homeodomain-like_sf"/>
</dbReference>
<dbReference type="Gene3D" id="1.10.357.10">
    <property type="entry name" value="Tetracycline Repressor, domain 2"/>
    <property type="match status" value="1"/>
</dbReference>
<dbReference type="AlphaFoldDB" id="A0A519B9Q9"/>